<name>A0ACB0LTY5_TRIPR</name>
<evidence type="ECO:0000313" key="1">
    <source>
        <dbReference type="EMBL" id="CAJ2673020.1"/>
    </source>
</evidence>
<organism evidence="1 2">
    <name type="scientific">Trifolium pratense</name>
    <name type="common">Red clover</name>
    <dbReference type="NCBI Taxonomy" id="57577"/>
    <lineage>
        <taxon>Eukaryota</taxon>
        <taxon>Viridiplantae</taxon>
        <taxon>Streptophyta</taxon>
        <taxon>Embryophyta</taxon>
        <taxon>Tracheophyta</taxon>
        <taxon>Spermatophyta</taxon>
        <taxon>Magnoliopsida</taxon>
        <taxon>eudicotyledons</taxon>
        <taxon>Gunneridae</taxon>
        <taxon>Pentapetalae</taxon>
        <taxon>rosids</taxon>
        <taxon>fabids</taxon>
        <taxon>Fabales</taxon>
        <taxon>Fabaceae</taxon>
        <taxon>Papilionoideae</taxon>
        <taxon>50 kb inversion clade</taxon>
        <taxon>NPAAA clade</taxon>
        <taxon>Hologalegina</taxon>
        <taxon>IRL clade</taxon>
        <taxon>Trifolieae</taxon>
        <taxon>Trifolium</taxon>
    </lineage>
</organism>
<dbReference type="Proteomes" id="UP001177021">
    <property type="component" value="Unassembled WGS sequence"/>
</dbReference>
<dbReference type="EMBL" id="CASHSV030000716">
    <property type="protein sequence ID" value="CAJ2673020.1"/>
    <property type="molecule type" value="Genomic_DNA"/>
</dbReference>
<evidence type="ECO:0000313" key="2">
    <source>
        <dbReference type="Proteomes" id="UP001177021"/>
    </source>
</evidence>
<accession>A0ACB0LTY5</accession>
<keyword evidence="2" id="KW-1185">Reference proteome</keyword>
<proteinExistence type="predicted"/>
<sequence length="338" mass="37541">MIFNKIMIRLLNFYLSGGNVRNLLNHHIWKNGSTVGFGNQDIEIHSVGVAALDKSKKPEKKDNGNDGSFFDCNICLDLAKDPVVTCCGHLFCWPCLYRWLNLRSSRTRIKECPVCKGEVTDKDVIPIYGGGNNDEVCNEDSSSGASSQIPRRPNARPVSRDPNARPVSRDPNARPVSRDPPNARPVLRDPNARPVSRDSNASSIYSRHVSGDSNASSVYARHVSRDSNASSVDSNARHVLRDSNVRQDSSSGASSQIPRRPNARRVSRDPNARPVSRDPNARPVSRDPPNASPVLRDPNARPVSRDSNASSVDSNARHVLRDSNVRQGLHIYYYYYFQ</sequence>
<protein>
    <submittedName>
        <fullName evidence="1">Uncharacterized protein</fullName>
    </submittedName>
</protein>
<gene>
    <name evidence="1" type="ORF">MILVUS5_LOCUS36557</name>
</gene>
<comment type="caution">
    <text evidence="1">The sequence shown here is derived from an EMBL/GenBank/DDBJ whole genome shotgun (WGS) entry which is preliminary data.</text>
</comment>
<reference evidence="1" key="1">
    <citation type="submission" date="2023-10" db="EMBL/GenBank/DDBJ databases">
        <authorList>
            <person name="Rodriguez Cubillos JULIANA M."/>
            <person name="De Vega J."/>
        </authorList>
    </citation>
    <scope>NUCLEOTIDE SEQUENCE</scope>
</reference>